<evidence type="ECO:0000313" key="3">
    <source>
        <dbReference type="Proteomes" id="UP000029665"/>
    </source>
</evidence>
<dbReference type="Proteomes" id="UP000029665">
    <property type="component" value="Unassembled WGS sequence"/>
</dbReference>
<dbReference type="Pfam" id="PF00856">
    <property type="entry name" value="SET"/>
    <property type="match status" value="1"/>
</dbReference>
<gene>
    <name evidence="2" type="ORF">BN946_scf184909.g17</name>
</gene>
<dbReference type="AlphaFoldDB" id="A0A060SG91"/>
<sequence length="318" mass="34704">MVANPSPWWNASAEDTLADPFATFVHLLKGPRADDFVPPLCLPAGAVTAETLALGKELYSRFGNNNFVVHSHLNSIAHGVFPLASRFFNHSCVPNAACKYLMQPENPVRMEVVALHNIAVGEEVTVPYLDPALPLCGFQRSIEPVDPPPPRGSEELRDMEAALRMFALGGTNGVVRLPDNPALFEKLPVTLHPIFHESYLPNLSELFSQTSHEGAYVEAIEAGFTQLAFYAVVYPPNYPQIGLHALELGKTVWNFASTAEPNDAAANTKALEQQAEMFLNLADLVLSVLGEEGDMRGPLDEIRVVRDMLAGRCDASDD</sequence>
<dbReference type="EMBL" id="CCBP010000101">
    <property type="protein sequence ID" value="CDO71423.1"/>
    <property type="molecule type" value="Genomic_DNA"/>
</dbReference>
<dbReference type="InterPro" id="IPR046341">
    <property type="entry name" value="SET_dom_sf"/>
</dbReference>
<evidence type="ECO:0000259" key="1">
    <source>
        <dbReference type="PROSITE" id="PS50280"/>
    </source>
</evidence>
<dbReference type="GO" id="GO:0005634">
    <property type="term" value="C:nucleus"/>
    <property type="evidence" value="ECO:0007669"/>
    <property type="project" value="TreeGrafter"/>
</dbReference>
<dbReference type="HOGENOM" id="CLU_874759_0_0_1"/>
<dbReference type="PROSITE" id="PS50280">
    <property type="entry name" value="SET"/>
    <property type="match status" value="1"/>
</dbReference>
<dbReference type="OrthoDB" id="5945798at2759"/>
<dbReference type="PANTHER" id="PTHR12197:SF251">
    <property type="entry name" value="EG:BACR7C10.4 PROTEIN"/>
    <property type="match status" value="1"/>
</dbReference>
<dbReference type="STRING" id="5643.A0A060SG91"/>
<protein>
    <recommendedName>
        <fullName evidence="1">SET domain-containing protein</fullName>
    </recommendedName>
</protein>
<proteinExistence type="predicted"/>
<dbReference type="CDD" id="cd20071">
    <property type="entry name" value="SET_SMYD"/>
    <property type="match status" value="1"/>
</dbReference>
<accession>A0A060SG91</accession>
<feature type="domain" description="SET" evidence="1">
    <location>
        <begin position="19"/>
        <end position="129"/>
    </location>
</feature>
<comment type="caution">
    <text evidence="2">The sequence shown here is derived from an EMBL/GenBank/DDBJ whole genome shotgun (WGS) entry which is preliminary data.</text>
</comment>
<dbReference type="Gene3D" id="2.170.270.10">
    <property type="entry name" value="SET domain"/>
    <property type="match status" value="1"/>
</dbReference>
<dbReference type="InterPro" id="IPR050869">
    <property type="entry name" value="H3K4_H4K5_MeTrfase"/>
</dbReference>
<name>A0A060SG91_PYCCI</name>
<keyword evidence="3" id="KW-1185">Reference proteome</keyword>
<dbReference type="SUPFAM" id="SSF82199">
    <property type="entry name" value="SET domain"/>
    <property type="match status" value="1"/>
</dbReference>
<dbReference type="OMA" id="QTSHEGA"/>
<dbReference type="InterPro" id="IPR001214">
    <property type="entry name" value="SET_dom"/>
</dbReference>
<reference evidence="2" key="1">
    <citation type="submission" date="2014-01" db="EMBL/GenBank/DDBJ databases">
        <title>The genome of the white-rot fungus Pycnoporus cinnabarinus: a basidiomycete model with a versatile arsenal for lignocellulosic biomass breakdown.</title>
        <authorList>
            <person name="Levasseur A."/>
            <person name="Lomascolo A."/>
            <person name="Ruiz-Duenas F.J."/>
            <person name="Uzan E."/>
            <person name="Piumi F."/>
            <person name="Kues U."/>
            <person name="Ram A.F.J."/>
            <person name="Murat C."/>
            <person name="Haon M."/>
            <person name="Benoit I."/>
            <person name="Arfi Y."/>
            <person name="Chevret D."/>
            <person name="Drula E."/>
            <person name="Kwon M.J."/>
            <person name="Gouret P."/>
            <person name="Lesage-Meessen L."/>
            <person name="Lombard V."/>
            <person name="Mariette J."/>
            <person name="Noirot C."/>
            <person name="Park J."/>
            <person name="Patyshakuliyeva A."/>
            <person name="Wieneger R.A.B."/>
            <person name="Wosten H.A.B."/>
            <person name="Martin F."/>
            <person name="Coutinho P.M."/>
            <person name="de Vries R."/>
            <person name="Martinez A.T."/>
            <person name="Klopp C."/>
            <person name="Pontarotti P."/>
            <person name="Henrissat B."/>
            <person name="Record E."/>
        </authorList>
    </citation>
    <scope>NUCLEOTIDE SEQUENCE [LARGE SCALE GENOMIC DNA]</scope>
    <source>
        <strain evidence="2">BRFM137</strain>
    </source>
</reference>
<evidence type="ECO:0000313" key="2">
    <source>
        <dbReference type="EMBL" id="CDO71423.1"/>
    </source>
</evidence>
<organism evidence="2 3">
    <name type="scientific">Pycnoporus cinnabarinus</name>
    <name type="common">Cinnabar-red polypore</name>
    <name type="synonym">Trametes cinnabarina</name>
    <dbReference type="NCBI Taxonomy" id="5643"/>
    <lineage>
        <taxon>Eukaryota</taxon>
        <taxon>Fungi</taxon>
        <taxon>Dikarya</taxon>
        <taxon>Basidiomycota</taxon>
        <taxon>Agaricomycotina</taxon>
        <taxon>Agaricomycetes</taxon>
        <taxon>Polyporales</taxon>
        <taxon>Polyporaceae</taxon>
        <taxon>Trametes</taxon>
    </lineage>
</organism>
<dbReference type="PANTHER" id="PTHR12197">
    <property type="entry name" value="HISTONE-LYSINE N-METHYLTRANSFERASE SMYD"/>
    <property type="match status" value="1"/>
</dbReference>